<keyword evidence="7" id="KW-0503">Monooxygenase</keyword>
<dbReference type="InterPro" id="IPR013785">
    <property type="entry name" value="Aldolase_TIM"/>
</dbReference>
<dbReference type="Pfam" id="PF03060">
    <property type="entry name" value="NMO"/>
    <property type="match status" value="1"/>
</dbReference>
<evidence type="ECO:0000313" key="8">
    <source>
        <dbReference type="EMBL" id="OEH91836.1"/>
    </source>
</evidence>
<dbReference type="GO" id="GO:0051213">
    <property type="term" value="F:dioxygenase activity"/>
    <property type="evidence" value="ECO:0007669"/>
    <property type="project" value="UniProtKB-KW"/>
</dbReference>
<comment type="function">
    <text evidence="1">Nitronate monooxygenase that uses molecular oxygen to catalyze the oxidative denitrification of alkyl nitronates. Acts on propionate 3-nitronate (P3N), the presumed physiological substrate. Probably functions in the detoxification of P3N, a metabolic poison produced by plants and fungi as a defense mechanism.</text>
</comment>
<dbReference type="RefSeq" id="WP_069718121.1">
    <property type="nucleotide sequence ID" value="NZ_MJEH01000044.1"/>
</dbReference>
<name>A0A1E5LCM8_9BACI</name>
<keyword evidence="9" id="KW-1185">Reference proteome</keyword>
<proteinExistence type="inferred from homology"/>
<protein>
    <recommendedName>
        <fullName evidence="3">Probable nitronate monooxygenase</fullName>
    </recommendedName>
</protein>
<dbReference type="EMBL" id="MJEH01000044">
    <property type="protein sequence ID" value="OEH91836.1"/>
    <property type="molecule type" value="Genomic_DNA"/>
</dbReference>
<keyword evidence="8" id="KW-0223">Dioxygenase</keyword>
<sequence>MNVKSKLPNHIKENLELPVISAPMFLVSSPELVIESCKAGIVGSFPTLNTRTNELLEQWMSKIIEELEEVKANEPNRKVAPWAVNLIVHPSNDRYKPDLELVKEYQPPIVITSLGHPKDVVEVVHSYGGLVFSDVSNIPHAKKAAETGVDGLILVCSGAGGHAGVINSFAFAGAVREFWDGITILAGCISNGRDVLASEVLGMDMAYVGTRFINASESIARPEYKEMLIESRLDDLIYTDAFSGVKANYLKGSIEKAGLDVSQLKKKEVIDVSSVNASGAKAWKDIWSAGQGVEQIKDVKPIREIVAQFKKEYDEVKQVHSLS</sequence>
<dbReference type="PANTHER" id="PTHR42747:SF4">
    <property type="entry name" value="BLR1330 PROTEIN"/>
    <property type="match status" value="1"/>
</dbReference>
<evidence type="ECO:0000313" key="9">
    <source>
        <dbReference type="Proteomes" id="UP000095209"/>
    </source>
</evidence>
<evidence type="ECO:0000256" key="6">
    <source>
        <dbReference type="ARBA" id="ARBA00023002"/>
    </source>
</evidence>
<dbReference type="STRING" id="1305675.BFG57_03610"/>
<reference evidence="8 9" key="1">
    <citation type="submission" date="2016-08" db="EMBL/GenBank/DDBJ databases">
        <title>Genome of Bacillus solimangrovi GH2-4.</title>
        <authorList>
            <person name="Lim S."/>
            <person name="Kim B.-C."/>
        </authorList>
    </citation>
    <scope>NUCLEOTIDE SEQUENCE [LARGE SCALE GENOMIC DNA]</scope>
    <source>
        <strain evidence="8 9">GH2-4</strain>
    </source>
</reference>
<evidence type="ECO:0000256" key="4">
    <source>
        <dbReference type="ARBA" id="ARBA00022630"/>
    </source>
</evidence>
<evidence type="ECO:0000256" key="5">
    <source>
        <dbReference type="ARBA" id="ARBA00022643"/>
    </source>
</evidence>
<dbReference type="PANTHER" id="PTHR42747">
    <property type="entry name" value="NITRONATE MONOOXYGENASE-RELATED"/>
    <property type="match status" value="1"/>
</dbReference>
<dbReference type="AlphaFoldDB" id="A0A1E5LCM8"/>
<keyword evidence="5" id="KW-0288">FMN</keyword>
<keyword evidence="6" id="KW-0560">Oxidoreductase</keyword>
<comment type="caution">
    <text evidence="8">The sequence shown here is derived from an EMBL/GenBank/DDBJ whole genome shotgun (WGS) entry which is preliminary data.</text>
</comment>
<dbReference type="SUPFAM" id="SSF51412">
    <property type="entry name" value="Inosine monophosphate dehydrogenase (IMPDH)"/>
    <property type="match status" value="1"/>
</dbReference>
<gene>
    <name evidence="8" type="ORF">BFG57_03610</name>
</gene>
<evidence type="ECO:0000256" key="7">
    <source>
        <dbReference type="ARBA" id="ARBA00023033"/>
    </source>
</evidence>
<dbReference type="InterPro" id="IPR004136">
    <property type="entry name" value="NMO"/>
</dbReference>
<dbReference type="OrthoDB" id="9778912at2"/>
<evidence type="ECO:0000256" key="3">
    <source>
        <dbReference type="ARBA" id="ARBA00013457"/>
    </source>
</evidence>
<dbReference type="Proteomes" id="UP000095209">
    <property type="component" value="Unassembled WGS sequence"/>
</dbReference>
<dbReference type="GO" id="GO:0018580">
    <property type="term" value="F:nitronate monooxygenase activity"/>
    <property type="evidence" value="ECO:0007669"/>
    <property type="project" value="InterPro"/>
</dbReference>
<dbReference type="CDD" id="cd04730">
    <property type="entry name" value="NPD_like"/>
    <property type="match status" value="1"/>
</dbReference>
<dbReference type="Gene3D" id="3.20.20.70">
    <property type="entry name" value="Aldolase class I"/>
    <property type="match status" value="1"/>
</dbReference>
<organism evidence="8 9">
    <name type="scientific">Bacillus solimangrovi</name>
    <dbReference type="NCBI Taxonomy" id="1305675"/>
    <lineage>
        <taxon>Bacteria</taxon>
        <taxon>Bacillati</taxon>
        <taxon>Bacillota</taxon>
        <taxon>Bacilli</taxon>
        <taxon>Bacillales</taxon>
        <taxon>Bacillaceae</taxon>
        <taxon>Bacillus</taxon>
    </lineage>
</organism>
<dbReference type="FunFam" id="3.20.20.70:FF:000210">
    <property type="entry name" value="2-nitropropane dioxygenase"/>
    <property type="match status" value="1"/>
</dbReference>
<keyword evidence="4" id="KW-0285">Flavoprotein</keyword>
<accession>A0A1E5LCM8</accession>
<evidence type="ECO:0000256" key="2">
    <source>
        <dbReference type="ARBA" id="ARBA00009881"/>
    </source>
</evidence>
<comment type="similarity">
    <text evidence="2">Belongs to the nitronate monooxygenase family. NMO class I subfamily.</text>
</comment>
<evidence type="ECO:0000256" key="1">
    <source>
        <dbReference type="ARBA" id="ARBA00003535"/>
    </source>
</evidence>